<dbReference type="SUPFAM" id="SSF57850">
    <property type="entry name" value="RING/U-box"/>
    <property type="match status" value="1"/>
</dbReference>
<protein>
    <recommendedName>
        <fullName evidence="2">RING-type E3 ubiquitin transferase</fullName>
        <ecNumber evidence="2">2.3.2.27</ecNumber>
    </recommendedName>
</protein>
<gene>
    <name evidence="10" type="ORF">M569_02127</name>
</gene>
<dbReference type="GO" id="GO:0008270">
    <property type="term" value="F:zinc ion binding"/>
    <property type="evidence" value="ECO:0007669"/>
    <property type="project" value="UniProtKB-KW"/>
</dbReference>
<evidence type="ECO:0000256" key="2">
    <source>
        <dbReference type="ARBA" id="ARBA00012483"/>
    </source>
</evidence>
<dbReference type="EC" id="2.3.2.27" evidence="2"/>
<evidence type="ECO:0000256" key="3">
    <source>
        <dbReference type="ARBA" id="ARBA00022679"/>
    </source>
</evidence>
<proteinExistence type="predicted"/>
<evidence type="ECO:0000256" key="4">
    <source>
        <dbReference type="ARBA" id="ARBA00022723"/>
    </source>
</evidence>
<dbReference type="InterPro" id="IPR013083">
    <property type="entry name" value="Znf_RING/FYVE/PHD"/>
</dbReference>
<name>S8CZZ3_9LAMI</name>
<keyword evidence="7" id="KW-0862">Zinc</keyword>
<dbReference type="OrthoDB" id="8062037at2759"/>
<evidence type="ECO:0000256" key="6">
    <source>
        <dbReference type="ARBA" id="ARBA00022786"/>
    </source>
</evidence>
<evidence type="ECO:0000256" key="5">
    <source>
        <dbReference type="ARBA" id="ARBA00022771"/>
    </source>
</evidence>
<reference evidence="10 11" key="1">
    <citation type="journal article" date="2013" name="BMC Genomics">
        <title>The miniature genome of a carnivorous plant Genlisea aurea contains a low number of genes and short non-coding sequences.</title>
        <authorList>
            <person name="Leushkin E.V."/>
            <person name="Sutormin R.A."/>
            <person name="Nabieva E.R."/>
            <person name="Penin A.A."/>
            <person name="Kondrashov A.S."/>
            <person name="Logacheva M.D."/>
        </authorList>
    </citation>
    <scope>NUCLEOTIDE SEQUENCE [LARGE SCALE GENOMIC DNA]</scope>
</reference>
<evidence type="ECO:0000256" key="8">
    <source>
        <dbReference type="PROSITE-ProRule" id="PRU00175"/>
    </source>
</evidence>
<dbReference type="InterPro" id="IPR001841">
    <property type="entry name" value="Znf_RING"/>
</dbReference>
<keyword evidence="3" id="KW-0808">Transferase</keyword>
<comment type="catalytic activity">
    <reaction evidence="1">
        <text>S-ubiquitinyl-[E2 ubiquitin-conjugating enzyme]-L-cysteine + [acceptor protein]-L-lysine = [E2 ubiquitin-conjugating enzyme]-L-cysteine + N(6)-ubiquitinyl-[acceptor protein]-L-lysine.</text>
        <dbReference type="EC" id="2.3.2.27"/>
    </reaction>
</comment>
<dbReference type="AlphaFoldDB" id="S8CZZ3"/>
<feature type="non-terminal residue" evidence="10">
    <location>
        <position position="1"/>
    </location>
</feature>
<feature type="domain" description="RING-type" evidence="9">
    <location>
        <begin position="67"/>
        <end position="108"/>
    </location>
</feature>
<evidence type="ECO:0000256" key="7">
    <source>
        <dbReference type="ARBA" id="ARBA00022833"/>
    </source>
</evidence>
<dbReference type="InterPro" id="IPR045191">
    <property type="entry name" value="MBR1/2-like"/>
</dbReference>
<dbReference type="PROSITE" id="PS50089">
    <property type="entry name" value="ZF_RING_2"/>
    <property type="match status" value="1"/>
</dbReference>
<keyword evidence="11" id="KW-1185">Reference proteome</keyword>
<sequence>GQDPYHDLRLDVDEMSYEELLDLGDRIGYVGTGLQEDEIPKCLRIIKQYSASTQFNNAAAAQRDWKCSICQEKCIGDNEICVLECEHPHHVECIKQWLMKKNSCPICKSVAMHRKS</sequence>
<dbReference type="EMBL" id="AUSU01000765">
    <property type="protein sequence ID" value="EPS72630.1"/>
    <property type="molecule type" value="Genomic_DNA"/>
</dbReference>
<dbReference type="GO" id="GO:0061630">
    <property type="term" value="F:ubiquitin protein ligase activity"/>
    <property type="evidence" value="ECO:0007669"/>
    <property type="project" value="UniProtKB-EC"/>
</dbReference>
<organism evidence="10 11">
    <name type="scientific">Genlisea aurea</name>
    <dbReference type="NCBI Taxonomy" id="192259"/>
    <lineage>
        <taxon>Eukaryota</taxon>
        <taxon>Viridiplantae</taxon>
        <taxon>Streptophyta</taxon>
        <taxon>Embryophyta</taxon>
        <taxon>Tracheophyta</taxon>
        <taxon>Spermatophyta</taxon>
        <taxon>Magnoliopsida</taxon>
        <taxon>eudicotyledons</taxon>
        <taxon>Gunneridae</taxon>
        <taxon>Pentapetalae</taxon>
        <taxon>asterids</taxon>
        <taxon>lamiids</taxon>
        <taxon>Lamiales</taxon>
        <taxon>Lentibulariaceae</taxon>
        <taxon>Genlisea</taxon>
    </lineage>
</organism>
<dbReference type="Proteomes" id="UP000015453">
    <property type="component" value="Unassembled WGS sequence"/>
</dbReference>
<keyword evidence="4" id="KW-0479">Metal-binding</keyword>
<dbReference type="Gene3D" id="3.30.40.10">
    <property type="entry name" value="Zinc/RING finger domain, C3HC4 (zinc finger)"/>
    <property type="match status" value="1"/>
</dbReference>
<accession>S8CZZ3</accession>
<dbReference type="PANTHER" id="PTHR22937">
    <property type="entry name" value="E3 UBIQUITIN-PROTEIN LIGASE RNF165"/>
    <property type="match status" value="1"/>
</dbReference>
<keyword evidence="6" id="KW-0833">Ubl conjugation pathway</keyword>
<evidence type="ECO:0000313" key="11">
    <source>
        <dbReference type="Proteomes" id="UP000015453"/>
    </source>
</evidence>
<dbReference type="PANTHER" id="PTHR22937:SF122">
    <property type="entry name" value="RING-TYPE E3 UBIQUITIN TRANSFERASE"/>
    <property type="match status" value="1"/>
</dbReference>
<evidence type="ECO:0000313" key="10">
    <source>
        <dbReference type="EMBL" id="EPS72630.1"/>
    </source>
</evidence>
<evidence type="ECO:0000259" key="9">
    <source>
        <dbReference type="PROSITE" id="PS50089"/>
    </source>
</evidence>
<comment type="caution">
    <text evidence="10">The sequence shown here is derived from an EMBL/GenBank/DDBJ whole genome shotgun (WGS) entry which is preliminary data.</text>
</comment>
<keyword evidence="5 8" id="KW-0863">Zinc-finger</keyword>
<evidence type="ECO:0000256" key="1">
    <source>
        <dbReference type="ARBA" id="ARBA00000900"/>
    </source>
</evidence>
<dbReference type="Pfam" id="PF13639">
    <property type="entry name" value="zf-RING_2"/>
    <property type="match status" value="1"/>
</dbReference>